<accession>A0A1H9HWP9</accession>
<dbReference type="InterPro" id="IPR002826">
    <property type="entry name" value="MptE-like"/>
</dbReference>
<protein>
    <recommendedName>
        <fullName evidence="1">6-hydroxymethylpterin diphosphokinase MptE-like domain-containing protein</fullName>
    </recommendedName>
</protein>
<keyword evidence="3" id="KW-1185">Reference proteome</keyword>
<organism evidence="2 3">
    <name type="scientific">Treponema bryantii</name>
    <dbReference type="NCBI Taxonomy" id="163"/>
    <lineage>
        <taxon>Bacteria</taxon>
        <taxon>Pseudomonadati</taxon>
        <taxon>Spirochaetota</taxon>
        <taxon>Spirochaetia</taxon>
        <taxon>Spirochaetales</taxon>
        <taxon>Treponemataceae</taxon>
        <taxon>Treponema</taxon>
    </lineage>
</organism>
<dbReference type="EMBL" id="FOFU01000008">
    <property type="protein sequence ID" value="SEQ66718.1"/>
    <property type="molecule type" value="Genomic_DNA"/>
</dbReference>
<sequence length="541" mass="61308">MEEKIIQKPCAVQKIETSQGFSVSYKEHLLYSKYNPKKNIITSIENLKLLPGTIILCCSPLLGYGIIELLNKLPSDCLLVLCEVEQELFDFTTVEQTLQFSDNRVINCTPAELNNLSLRLYDLATTGLYKRVTRLDMSAGTQFHKEYYDKLFTACSDSVMTFWKNRITLTKFGRRYSKNLFENLHYLSDSKPITDFFNTIEKPIIVFGAGESTQKLISSLQAQNENQSNLSNYFILCADTALQPLLKNGIRPDGVFIEEAQSVITKAFIGVPEDIHIFAGLSSIPNLAHKAGSKNISYFFTEYTKASFIENLISKSFMPPANLPFGSVGLTAVYYALKFRKDESVPVYISGLDFSYSTGITHTKNALAHILRLITGNRINSIANYSTAYGTGTEQFTDKSGRKFITTPSLKNYAIMFNNLFGDTKNLFDSGECGIPLAIPRAFPGPSEKKELNIKTSAFSQSHKNEIQNYLENEKKALEYLRDLLTGKTEFTGEKLSEEIANIVEPREYLYLHFADGWKFSMNQSFLNRIRTEIDFFFKYL</sequence>
<gene>
    <name evidence="2" type="ORF">SAMN04487977_10811</name>
</gene>
<reference evidence="2 3" key="1">
    <citation type="submission" date="2016-10" db="EMBL/GenBank/DDBJ databases">
        <authorList>
            <person name="de Groot N.N."/>
        </authorList>
    </citation>
    <scope>NUCLEOTIDE SEQUENCE [LARGE SCALE GENOMIC DNA]</scope>
    <source>
        <strain evidence="2 3">B25</strain>
    </source>
</reference>
<dbReference type="Proteomes" id="UP000182360">
    <property type="component" value="Unassembled WGS sequence"/>
</dbReference>
<dbReference type="OrthoDB" id="362850at2"/>
<name>A0A1H9HWP9_9SPIR</name>
<dbReference type="STRING" id="163.SAMN04487775_10393"/>
<dbReference type="PANTHER" id="PTHR41786">
    <property type="entry name" value="MOTILITY ACCESSORY FACTOR MAF"/>
    <property type="match status" value="1"/>
</dbReference>
<proteinExistence type="predicted"/>
<dbReference type="PANTHER" id="PTHR41786:SF1">
    <property type="entry name" value="6-HYDROXYMETHYLPTERIN DIPHOSPHOKINASE MPTE-LIKE DOMAIN-CONTAINING PROTEIN"/>
    <property type="match status" value="1"/>
</dbReference>
<evidence type="ECO:0000259" key="1">
    <source>
        <dbReference type="Pfam" id="PF01973"/>
    </source>
</evidence>
<feature type="domain" description="6-hydroxymethylpterin diphosphokinase MptE-like" evidence="1">
    <location>
        <begin position="178"/>
        <end position="358"/>
    </location>
</feature>
<evidence type="ECO:0000313" key="3">
    <source>
        <dbReference type="Proteomes" id="UP000182360"/>
    </source>
</evidence>
<dbReference type="AlphaFoldDB" id="A0A1H9HWP9"/>
<dbReference type="RefSeq" id="WP_074644585.1">
    <property type="nucleotide sequence ID" value="NZ_FOFU01000008.1"/>
</dbReference>
<dbReference type="Pfam" id="PF01973">
    <property type="entry name" value="MptE-like"/>
    <property type="match status" value="1"/>
</dbReference>
<evidence type="ECO:0000313" key="2">
    <source>
        <dbReference type="EMBL" id="SEQ66718.1"/>
    </source>
</evidence>